<sequence>MSVSRVDLLVVPDCANHDGAVTLIAEALDQSGCVDTPVIIHVIATEDEGRQWDFAGSPTFLIDGVDPFPSAPSTGALSCRIYPTGTGLPSLAELAAALRGSAVS</sequence>
<dbReference type="EMBL" id="CP136137">
    <property type="protein sequence ID" value="WYY08903.1"/>
    <property type="molecule type" value="Genomic_DNA"/>
</dbReference>
<dbReference type="Proteomes" id="UP001479933">
    <property type="component" value="Chromosome"/>
</dbReference>
<accession>A0ABZ2U5Q0</accession>
<name>A0ABZ2U5Q0_9ACTN</name>
<protein>
    <recommendedName>
        <fullName evidence="3">Thioredoxin family protein</fullName>
    </recommendedName>
</protein>
<gene>
    <name evidence="1" type="ORF">RVF87_07560</name>
</gene>
<evidence type="ECO:0000313" key="2">
    <source>
        <dbReference type="Proteomes" id="UP001479933"/>
    </source>
</evidence>
<organism evidence="1 2">
    <name type="scientific">Gordonia hydrophobica</name>
    <dbReference type="NCBI Taxonomy" id="40516"/>
    <lineage>
        <taxon>Bacteria</taxon>
        <taxon>Bacillati</taxon>
        <taxon>Actinomycetota</taxon>
        <taxon>Actinomycetes</taxon>
        <taxon>Mycobacteriales</taxon>
        <taxon>Gordoniaceae</taxon>
        <taxon>Gordonia</taxon>
    </lineage>
</organism>
<dbReference type="RefSeq" id="WP_066169873.1">
    <property type="nucleotide sequence ID" value="NZ_CP136137.1"/>
</dbReference>
<evidence type="ECO:0008006" key="3">
    <source>
        <dbReference type="Google" id="ProtNLM"/>
    </source>
</evidence>
<keyword evidence="2" id="KW-1185">Reference proteome</keyword>
<reference evidence="1 2" key="1">
    <citation type="journal article" date="2023" name="Virus Evol.">
        <title>Computational host range prediction-The good, the bad, and the ugly.</title>
        <authorList>
            <person name="Howell A.A."/>
            <person name="Versoza C.J."/>
            <person name="Pfeifer S.P."/>
        </authorList>
    </citation>
    <scope>NUCLEOTIDE SEQUENCE [LARGE SCALE GENOMIC DNA]</scope>
    <source>
        <strain evidence="1 2">1610/1b</strain>
    </source>
</reference>
<proteinExistence type="predicted"/>
<evidence type="ECO:0000313" key="1">
    <source>
        <dbReference type="EMBL" id="WYY08903.1"/>
    </source>
</evidence>